<dbReference type="GO" id="GO:0008270">
    <property type="term" value="F:zinc ion binding"/>
    <property type="evidence" value="ECO:0007669"/>
    <property type="project" value="UniProtKB-KW"/>
</dbReference>
<dbReference type="InterPro" id="IPR003877">
    <property type="entry name" value="SPRY_dom"/>
</dbReference>
<dbReference type="SUPFAM" id="SSF57845">
    <property type="entry name" value="B-box zinc-binding domain"/>
    <property type="match status" value="2"/>
</dbReference>
<evidence type="ECO:0000256" key="4">
    <source>
        <dbReference type="ARBA" id="ARBA00022833"/>
    </source>
</evidence>
<feature type="domain" description="B30.2/SPRY" evidence="11">
    <location>
        <begin position="286"/>
        <end position="480"/>
    </location>
</feature>
<dbReference type="PROSITE" id="PS50188">
    <property type="entry name" value="B302_SPRY"/>
    <property type="match status" value="2"/>
</dbReference>
<dbReference type="Gene3D" id="2.60.120.920">
    <property type="match status" value="2"/>
</dbReference>
<dbReference type="Pfam" id="PF00643">
    <property type="entry name" value="zf-B_box"/>
    <property type="match status" value="1"/>
</dbReference>
<feature type="domain" description="B30.2/SPRY" evidence="11">
    <location>
        <begin position="797"/>
        <end position="991"/>
    </location>
</feature>
<dbReference type="InterPro" id="IPR003879">
    <property type="entry name" value="Butyrophylin_SPRY"/>
</dbReference>
<gene>
    <name evidence="12" type="primary">Trim16_31</name>
    <name evidence="12" type="ORF">GTO96_0002188</name>
</gene>
<dbReference type="SUPFAM" id="SSF49899">
    <property type="entry name" value="Concanavalin A-like lectins/glucanases"/>
    <property type="match status" value="2"/>
</dbReference>
<feature type="coiled-coil region" evidence="7">
    <location>
        <begin position="680"/>
        <end position="751"/>
    </location>
</feature>
<feature type="non-terminal residue" evidence="12">
    <location>
        <position position="995"/>
    </location>
</feature>
<dbReference type="InterPro" id="IPR001870">
    <property type="entry name" value="B30.2/SPRY"/>
</dbReference>
<evidence type="ECO:0000313" key="13">
    <source>
        <dbReference type="Proteomes" id="UP000886611"/>
    </source>
</evidence>
<sequence length="995" mass="113612">MEFHPKPQLHKNTTLMNLIEKLKETAADRTPPQGTAGPDSVSCDVCPDRKRRASKTCMTCVVSFCETHLQPHLDYAALKRHKLEEPTGNLEEKLCSKHQRVLEMFCRTDDICVCLLCAATEHKSHDTKMLDEETTERKSQLESTTTEVKKRLRKKRKMVAKLKKTSVKIQRSANKEVQEHETNVKSALQSLERLRSNVTEMIRNHKQRELQRAKVPIEKLEKEIRELKSRDAELAELLQTSDHLSLVKKFPHLSLPPEDGASQEVAVKRGFLPKTLRKKMSALKKHQEEINGWHFVKTSEADSCLLTLDPNTAHRRLFLFEGNRMVNCEKTEASYPAHPDRFDCWEQILCKEALSGTRCYWEVMWSGKKAEIGVTYKGIGRKGVGNECVLGFNDKSWSLYCCDSSYSAWHNKRETQIRAPRSHRIGVYLDCPGGSLSFYSVSDTMTLLHKFSTSFNEPLYPGFGLGLDSTVTICPPLQLSCALSVESTPECQKASPLMMAAAKPSLSADLYSCSVCLEVLKEPVTIPCGHSYCLQCINKHWDLSGLMGSYNCPQCRMEFHPRPQLQKNTTLTNLIEDLKREGVIRGPPQRNAGPGNLSCDVCPGKKRKASKAGMASFCITHLKPQLESQAFGRHKLDEPTRNLEEKLCSKHQRVLEMFCRTDESLICPVCAINEHKSHDIRMLDEETAEIKKSAEKKKQEHEETIKALLQSIERLKSEVSEVIRDHERREVTKAEELINVLGKEIEVLQSREAQMAEFSKIDDHIHFLKSPRCCPVLVHLTNADVLKQSSSPLRFMTHNDFYTLFLVFSLHSDFRPLTLDPNTAHKHLHLSERKKKVTQEEKESRYHDHPDRFDYWQQVLCREELKGTRFYWEVEWSGKNVEIGVTYKGISRKGVGDECVLGFNDKSWNLSCSYCSCSAWHNKKETQINAPFSHRIGVFLDYSAGSLSFYSVSDSMTLLYRFSASFTESLYPAFRLGSESFVAICPPNQSSCYHL</sequence>
<dbReference type="SMART" id="SM00449">
    <property type="entry name" value="SPRY"/>
    <property type="match status" value="2"/>
</dbReference>
<feature type="domain" description="B box-type" evidence="10">
    <location>
        <begin position="643"/>
        <end position="683"/>
    </location>
</feature>
<dbReference type="AlphaFoldDB" id="A0A8X7XA31"/>
<evidence type="ECO:0000256" key="3">
    <source>
        <dbReference type="ARBA" id="ARBA00022771"/>
    </source>
</evidence>
<keyword evidence="7" id="KW-0175">Coiled coil</keyword>
<evidence type="ECO:0000256" key="6">
    <source>
        <dbReference type="PROSITE-ProRule" id="PRU00024"/>
    </source>
</evidence>
<dbReference type="InterPro" id="IPR051051">
    <property type="entry name" value="E3_ubiq-ligase_TRIM/RNF"/>
</dbReference>
<dbReference type="PROSITE" id="PS50119">
    <property type="entry name" value="ZF_BBOX"/>
    <property type="match status" value="2"/>
</dbReference>
<dbReference type="PANTHER" id="PTHR25465">
    <property type="entry name" value="B-BOX DOMAIN CONTAINING"/>
    <property type="match status" value="1"/>
</dbReference>
<dbReference type="SUPFAM" id="SSF57850">
    <property type="entry name" value="RING/U-box"/>
    <property type="match status" value="1"/>
</dbReference>
<dbReference type="SMART" id="SM00336">
    <property type="entry name" value="BBOX"/>
    <property type="match status" value="2"/>
</dbReference>
<feature type="domain" description="RING-type" evidence="9">
    <location>
        <begin position="513"/>
        <end position="556"/>
    </location>
</feature>
<comment type="caution">
    <text evidence="12">The sequence shown here is derived from an EMBL/GenBank/DDBJ whole genome shotgun (WGS) entry which is preliminary data.</text>
</comment>
<feature type="domain" description="B box-type" evidence="10">
    <location>
        <begin position="90"/>
        <end position="130"/>
    </location>
</feature>
<proteinExistence type="predicted"/>
<evidence type="ECO:0000256" key="1">
    <source>
        <dbReference type="ARBA" id="ARBA00022588"/>
    </source>
</evidence>
<dbReference type="Proteomes" id="UP000886611">
    <property type="component" value="Unassembled WGS sequence"/>
</dbReference>
<dbReference type="PROSITE" id="PS50089">
    <property type="entry name" value="ZF_RING_2"/>
    <property type="match status" value="1"/>
</dbReference>
<keyword evidence="3 6" id="KW-0863">Zinc-finger</keyword>
<dbReference type="InterPro" id="IPR043136">
    <property type="entry name" value="B30.2/SPRY_sf"/>
</dbReference>
<dbReference type="Gene3D" id="4.10.830.40">
    <property type="match status" value="1"/>
</dbReference>
<dbReference type="CDD" id="cd16040">
    <property type="entry name" value="SPRY_PRY_SNTX"/>
    <property type="match status" value="2"/>
</dbReference>
<dbReference type="InterPro" id="IPR001841">
    <property type="entry name" value="Znf_RING"/>
</dbReference>
<evidence type="ECO:0000259" key="10">
    <source>
        <dbReference type="PROSITE" id="PS50119"/>
    </source>
</evidence>
<dbReference type="GO" id="GO:0005737">
    <property type="term" value="C:cytoplasm"/>
    <property type="evidence" value="ECO:0007669"/>
    <property type="project" value="UniProtKB-ARBA"/>
</dbReference>
<dbReference type="SMART" id="SM00184">
    <property type="entry name" value="RING"/>
    <property type="match status" value="1"/>
</dbReference>
<accession>A0A8X7XA31</accession>
<feature type="non-terminal residue" evidence="12">
    <location>
        <position position="1"/>
    </location>
</feature>
<dbReference type="CDD" id="cd19769">
    <property type="entry name" value="Bbox2_TRIM16-like"/>
    <property type="match status" value="2"/>
</dbReference>
<feature type="compositionally biased region" description="Basic and acidic residues" evidence="8">
    <location>
        <begin position="128"/>
        <end position="140"/>
    </location>
</feature>
<evidence type="ECO:0000256" key="8">
    <source>
        <dbReference type="SAM" id="MobiDB-lite"/>
    </source>
</evidence>
<dbReference type="InterPro" id="IPR000315">
    <property type="entry name" value="Znf_B-box"/>
</dbReference>
<dbReference type="Gene3D" id="3.30.40.10">
    <property type="entry name" value="Zinc/RING finger domain, C3HC4 (zinc finger)"/>
    <property type="match status" value="1"/>
</dbReference>
<dbReference type="SMART" id="SM00589">
    <property type="entry name" value="PRY"/>
    <property type="match status" value="2"/>
</dbReference>
<evidence type="ECO:0000256" key="2">
    <source>
        <dbReference type="ARBA" id="ARBA00022723"/>
    </source>
</evidence>
<dbReference type="Pfam" id="PF00622">
    <property type="entry name" value="SPRY"/>
    <property type="match status" value="2"/>
</dbReference>
<evidence type="ECO:0000313" key="12">
    <source>
        <dbReference type="EMBL" id="KAG2464241.1"/>
    </source>
</evidence>
<keyword evidence="4" id="KW-0862">Zinc</keyword>
<feature type="region of interest" description="Disordered" evidence="8">
    <location>
        <begin position="128"/>
        <end position="149"/>
    </location>
</feature>
<dbReference type="InterPro" id="IPR013320">
    <property type="entry name" value="ConA-like_dom_sf"/>
</dbReference>
<feature type="coiled-coil region" evidence="7">
    <location>
        <begin position="177"/>
        <end position="240"/>
    </location>
</feature>
<dbReference type="GO" id="GO:0045087">
    <property type="term" value="P:innate immune response"/>
    <property type="evidence" value="ECO:0007669"/>
    <property type="project" value="UniProtKB-KW"/>
</dbReference>
<keyword evidence="2" id="KW-0479">Metal-binding</keyword>
<dbReference type="EMBL" id="JAATIS010003638">
    <property type="protein sequence ID" value="KAG2464241.1"/>
    <property type="molecule type" value="Genomic_DNA"/>
</dbReference>
<keyword evidence="5" id="KW-0391">Immunity</keyword>
<evidence type="ECO:0000256" key="7">
    <source>
        <dbReference type="SAM" id="Coils"/>
    </source>
</evidence>
<dbReference type="InterPro" id="IPR013083">
    <property type="entry name" value="Znf_RING/FYVE/PHD"/>
</dbReference>
<name>A0A8X7XA31_POLSE</name>
<reference evidence="12 13" key="1">
    <citation type="journal article" date="2021" name="Cell">
        <title>Tracing the genetic footprints of vertebrate landing in non-teleost ray-finned fishes.</title>
        <authorList>
            <person name="Bi X."/>
            <person name="Wang K."/>
            <person name="Yang L."/>
            <person name="Pan H."/>
            <person name="Jiang H."/>
            <person name="Wei Q."/>
            <person name="Fang M."/>
            <person name="Yu H."/>
            <person name="Zhu C."/>
            <person name="Cai Y."/>
            <person name="He Y."/>
            <person name="Gan X."/>
            <person name="Zeng H."/>
            <person name="Yu D."/>
            <person name="Zhu Y."/>
            <person name="Jiang H."/>
            <person name="Qiu Q."/>
            <person name="Yang H."/>
            <person name="Zhang Y.E."/>
            <person name="Wang W."/>
            <person name="Zhu M."/>
            <person name="He S."/>
            <person name="Zhang G."/>
        </authorList>
    </citation>
    <scope>NUCLEOTIDE SEQUENCE [LARGE SCALE GENOMIC DNA]</scope>
    <source>
        <strain evidence="12">Bchr_013</strain>
    </source>
</reference>
<dbReference type="InterPro" id="IPR058030">
    <property type="entry name" value="TRIM8/14/16/25/29/45/65_CC"/>
</dbReference>
<dbReference type="Pfam" id="PF25600">
    <property type="entry name" value="TRIM_CC"/>
    <property type="match status" value="2"/>
</dbReference>
<dbReference type="InterPro" id="IPR017907">
    <property type="entry name" value="Znf_RING_CS"/>
</dbReference>
<dbReference type="InterPro" id="IPR006574">
    <property type="entry name" value="PRY"/>
</dbReference>
<dbReference type="Pfam" id="PF13765">
    <property type="entry name" value="PRY"/>
    <property type="match status" value="2"/>
</dbReference>
<evidence type="ECO:0000259" key="11">
    <source>
        <dbReference type="PROSITE" id="PS50188"/>
    </source>
</evidence>
<dbReference type="PANTHER" id="PTHR25465:SF14">
    <property type="entry name" value="E3 UBIQUITIN-PROTEIN LIGASE TRIM65"/>
    <property type="match status" value="1"/>
</dbReference>
<dbReference type="PROSITE" id="PS00518">
    <property type="entry name" value="ZF_RING_1"/>
    <property type="match status" value="1"/>
</dbReference>
<dbReference type="Pfam" id="PF15227">
    <property type="entry name" value="zf-C3HC4_4"/>
    <property type="match status" value="1"/>
</dbReference>
<keyword evidence="1" id="KW-0399">Innate immunity</keyword>
<dbReference type="Gene3D" id="3.30.160.60">
    <property type="entry name" value="Classic Zinc Finger"/>
    <property type="match status" value="2"/>
</dbReference>
<dbReference type="PRINTS" id="PR01407">
    <property type="entry name" value="BUTYPHLNCDUF"/>
</dbReference>
<evidence type="ECO:0000256" key="5">
    <source>
        <dbReference type="ARBA" id="ARBA00022859"/>
    </source>
</evidence>
<evidence type="ECO:0000259" key="9">
    <source>
        <dbReference type="PROSITE" id="PS50089"/>
    </source>
</evidence>
<organism evidence="12 13">
    <name type="scientific">Polypterus senegalus</name>
    <name type="common">Senegal bichir</name>
    <dbReference type="NCBI Taxonomy" id="55291"/>
    <lineage>
        <taxon>Eukaryota</taxon>
        <taxon>Metazoa</taxon>
        <taxon>Chordata</taxon>
        <taxon>Craniata</taxon>
        <taxon>Vertebrata</taxon>
        <taxon>Euteleostomi</taxon>
        <taxon>Actinopterygii</taxon>
        <taxon>Polypteriformes</taxon>
        <taxon>Polypteridae</taxon>
        <taxon>Polypterus</taxon>
    </lineage>
</organism>
<keyword evidence="13" id="KW-1185">Reference proteome</keyword>
<protein>
    <submittedName>
        <fullName evidence="12">TRI16 protein</fullName>
    </submittedName>
</protein>